<feature type="domain" description="VLIG-type G" evidence="4">
    <location>
        <begin position="1152"/>
        <end position="1394"/>
    </location>
</feature>
<dbReference type="Proteomes" id="UP000507470">
    <property type="component" value="Unassembled WGS sequence"/>
</dbReference>
<comment type="similarity">
    <text evidence="1">Belongs to the TRAFAC class dynamin-like GTPase superfamily. Very large inducible GTPase (VLIG) family.</text>
</comment>
<dbReference type="Pfam" id="PF25683">
    <property type="entry name" value="URGCP_GTPase"/>
    <property type="match status" value="1"/>
</dbReference>
<dbReference type="OrthoDB" id="6141954at2759"/>
<evidence type="ECO:0000313" key="5">
    <source>
        <dbReference type="EMBL" id="CAC5384228.1"/>
    </source>
</evidence>
<keyword evidence="6" id="KW-1185">Reference proteome</keyword>
<feature type="compositionally biased region" description="Basic and acidic residues" evidence="3">
    <location>
        <begin position="8"/>
        <end position="25"/>
    </location>
</feature>
<dbReference type="SUPFAM" id="SSF52540">
    <property type="entry name" value="P-loop containing nucleoside triphosphate hydrolases"/>
    <property type="match status" value="1"/>
</dbReference>
<proteinExistence type="inferred from homology"/>
<feature type="region of interest" description="Disordered" evidence="3">
    <location>
        <begin position="151"/>
        <end position="174"/>
    </location>
</feature>
<accession>A0A6J8BJR1</accession>
<feature type="compositionally biased region" description="Polar residues" evidence="3">
    <location>
        <begin position="231"/>
        <end position="250"/>
    </location>
</feature>
<protein>
    <recommendedName>
        <fullName evidence="4">VLIG-type G domain-containing protein</fullName>
    </recommendedName>
</protein>
<dbReference type="GO" id="GO:0005525">
    <property type="term" value="F:GTP binding"/>
    <property type="evidence" value="ECO:0007669"/>
    <property type="project" value="InterPro"/>
</dbReference>
<feature type="compositionally biased region" description="Polar residues" evidence="3">
    <location>
        <begin position="457"/>
        <end position="468"/>
    </location>
</feature>
<dbReference type="PROSITE" id="PS51717">
    <property type="entry name" value="G_VLIG"/>
    <property type="match status" value="1"/>
</dbReference>
<reference evidence="5 6" key="1">
    <citation type="submission" date="2020-06" db="EMBL/GenBank/DDBJ databases">
        <authorList>
            <person name="Li R."/>
            <person name="Bekaert M."/>
        </authorList>
    </citation>
    <scope>NUCLEOTIDE SEQUENCE [LARGE SCALE GENOMIC DNA]</scope>
    <source>
        <strain evidence="6">wild</strain>
    </source>
</reference>
<feature type="coiled-coil region" evidence="2">
    <location>
        <begin position="1514"/>
        <end position="1551"/>
    </location>
</feature>
<keyword evidence="2" id="KW-0175">Coiled coil</keyword>
<dbReference type="EMBL" id="CACVKT020003494">
    <property type="protein sequence ID" value="CAC5384228.1"/>
    <property type="molecule type" value="Genomic_DNA"/>
</dbReference>
<dbReference type="InterPro" id="IPR027417">
    <property type="entry name" value="P-loop_NTPase"/>
</dbReference>
<dbReference type="InterPro" id="IPR057365">
    <property type="entry name" value="URGCP"/>
</dbReference>
<organism evidence="5 6">
    <name type="scientific">Mytilus coruscus</name>
    <name type="common">Sea mussel</name>
    <dbReference type="NCBI Taxonomy" id="42192"/>
    <lineage>
        <taxon>Eukaryota</taxon>
        <taxon>Metazoa</taxon>
        <taxon>Spiralia</taxon>
        <taxon>Lophotrochozoa</taxon>
        <taxon>Mollusca</taxon>
        <taxon>Bivalvia</taxon>
        <taxon>Autobranchia</taxon>
        <taxon>Pteriomorphia</taxon>
        <taxon>Mytilida</taxon>
        <taxon>Mytiloidea</taxon>
        <taxon>Mytilidae</taxon>
        <taxon>Mytilinae</taxon>
        <taxon>Mytilus</taxon>
    </lineage>
</organism>
<dbReference type="InterPro" id="IPR030383">
    <property type="entry name" value="G_VLIG_dom"/>
</dbReference>
<feature type="compositionally biased region" description="Low complexity" evidence="3">
    <location>
        <begin position="485"/>
        <end position="504"/>
    </location>
</feature>
<evidence type="ECO:0000256" key="3">
    <source>
        <dbReference type="SAM" id="MobiDB-lite"/>
    </source>
</evidence>
<evidence type="ECO:0000256" key="1">
    <source>
        <dbReference type="ARBA" id="ARBA00006828"/>
    </source>
</evidence>
<dbReference type="PANTHER" id="PTHR14819:SF25">
    <property type="entry name" value="CHROMOSOME UNDETERMINED SCAFFOLD_52, WHOLE GENOME SHOTGUN SEQUENCE"/>
    <property type="match status" value="1"/>
</dbReference>
<feature type="region of interest" description="Disordered" evidence="3">
    <location>
        <begin position="457"/>
        <end position="506"/>
    </location>
</feature>
<evidence type="ECO:0000256" key="2">
    <source>
        <dbReference type="SAM" id="Coils"/>
    </source>
</evidence>
<feature type="region of interest" description="Disordered" evidence="3">
    <location>
        <begin position="297"/>
        <end position="328"/>
    </location>
</feature>
<sequence length="2122" mass="244153">MSTSSDGIPKEMSVDENEKLDGYNDTRLRQVYLNTSSDGIPTEMSEDENKTLHRHIDTRLENMSTLSDGIPKETPVDGNEKLDRHNFARIRQENMNTSSDETPTEMSVDENVKLDRNNELRYTLDLQGSCKEECGSDYIGGLTIKNKTLPRDTEDVSSVDEKKRDSRQPHETIKEDKYTVDVQSIKVVVSDVKTIGNITDEEASKKNIMCIAASSENFLETESMNYPIKRNPNNESSYHNDSTDHNQTASADMSYNPQAMETSQSLENTDYDRQYLDRKIEKENDDLDTTYDILENQDSNEYNVTSDTSSTNSEHIPAEPQTQDMKTINERTDGYLKTTLTLDSSLTDSQQSPAELQPDENKKVDITNIVTIVEKADDVPETTKDRNNKSQSLELTVTTNAQIFQKLTSEGSRDFDKTHVKTKAEKVDEDLNKKEAISQKEDCKQIVDSGIAYSSRITETSQKQTNTVTKRDTKEAKAQSKWHSSPDQSSINSQIQQQQDNSPSEIKDQYKETIKYETTKTKRQLAIDDFLRTFGLDKVYTQKITLLDVMTIQSPAESTISQVPWMVLKSLMMMNSTCRDKMLQEFLERISSENLDDEKSNSSIDNEEIWSDLSMFDTDIDDMQIKVNPLDLLVALFICSSQSLRNILAAKLFLCKLAIPLVIPSAMNELTLTNSLLYSIVLDEKMENNLVRQVLAINCNCHILSFVRFGRPSISKSKLINTILSDSTHETFFNENCPLGTTPKTISQGIIEAAWFLPSGETYNFEKITMLLNLRGNSKTEQKQLQLLSRISSVMVIVIDLDNLQDKSTQKMLQELQTVVTGGVVLALDAYKYDNRTSREIYQKYLKQIPVQHMKTKLCLLAVNKQNMSASEVKKKLNVQLASMLTKINTEPLSTRIDAETDGDVTWNKESDYLRKAKEKVENILECIPTDVIDVKGLVTPLQGEPWHEWSKNSKIVNMASKCTSLKERSTYQQKMKEQRQLQLITIQNMHPFIKMTLDTFDEFSNNEDCFVLFTEWMKLMLNDRSRTVTSECLAQYQSDCQRLESAKVENCEVNEAEVEVKKSRSNLNNAPFRFEHLIRECGQIFESVETCKSFEKGISNEIQILTTQLPKIAAKLLLLGQPMEILDGDTTHVPLMWVEAVLFHVKELIQDKKLLSISVVGLQSSGKSTLLNALFGLQFAVNAGRCTSGVFMQLVPVSMENSGFDYIVVFDTEGLRSQRHAGKHELRHDNMLATFVIGLGDITIVNVKGENTSEVKDILQIAVHAFLRLKLVNKSLNLKQSCLFIHQNVSDAGAISKMLEERQIFVQSLDEMAKAAAEQEDVADIQLFNQIIDFDCEKNVSYFSDLWHGDPPMAPVNPGYCKRVGEVQNTILVNLATKRKTYLTITDTITRIKDIWTGILKDDFVYGFRNNLERKASDDIDREYHAIVWDLEKFKYKFVTSAEIGKQSQDCIDKLDESVNDCLRTFSTELATEINAQRERLVSFIETSNLTEVMDQWKEEKLRRMNLLSENLIVQAKTDMNRIKDEIKAKKIQTEERVKYEKKINELAQKLARDMQGVQPRIEEIKQKFEQMWNIWLNELNFRDIHNSLSVADRIDAMIVEEFQSELGFMHSRKDCCEVRLEYLKGSILCDSIKEGHISVKKMLNADEPEEESFDEHRLQALSITDNIFEKIDRKTKELSKLDVRFDNIYVREILNIISASFKDHNDHTSNDYSFNLNSTYRAFIIEHVVRHLVNIFTDLDQQYESKHSPRGQMEEYKQTAWTLCTNLVEQKAEDMILIGFFKDAIMKIVTDHVSKLIPIDVADKVLVTFSQEKYTVMKTIMIELAKNDNFDGYMAFVKEPAAFTRNWLSDFLYKYIFHNKTDDVHHYGLLAKTRTTEIFETVSMAISETTIILKKMENIGSSKWISVFVGKMKTYDILPVTEEFFVHVLGRNISDLSNFTKVLYEEMKKVENQVNKKFAETSSDDVKWETDVLSLIMGKLWGCEKKCMFCAEPCMMTDKEHVKYDKPHKCIQHRPQGISGFTYDWNKSLVVNFCNEIIQTETDYVAYDIDEYKGKSRQYKDYKKHYPDWDIQPTHDTSKYWMYVMCTYQQKLTDRYRKKTLPDIPAIWYDISLEEAIKSL</sequence>
<dbReference type="Pfam" id="PF25496">
    <property type="entry name" value="URGCP"/>
    <property type="match status" value="1"/>
</dbReference>
<feature type="compositionally biased region" description="Polar residues" evidence="3">
    <location>
        <begin position="297"/>
        <end position="326"/>
    </location>
</feature>
<feature type="region of interest" description="Disordered" evidence="3">
    <location>
        <begin position="1"/>
        <end position="25"/>
    </location>
</feature>
<feature type="region of interest" description="Disordered" evidence="3">
    <location>
        <begin position="226"/>
        <end position="250"/>
    </location>
</feature>
<feature type="compositionally biased region" description="Basic and acidic residues" evidence="3">
    <location>
        <begin position="469"/>
        <end position="478"/>
    </location>
</feature>
<gene>
    <name evidence="5" type="ORF">MCOR_19892</name>
</gene>
<dbReference type="PANTHER" id="PTHR14819">
    <property type="entry name" value="GTP-BINDING"/>
    <property type="match status" value="1"/>
</dbReference>
<name>A0A6J8BJR1_MYTCO</name>
<evidence type="ECO:0000259" key="4">
    <source>
        <dbReference type="PROSITE" id="PS51717"/>
    </source>
</evidence>
<dbReference type="Gene3D" id="3.40.50.300">
    <property type="entry name" value="P-loop containing nucleotide triphosphate hydrolases"/>
    <property type="match status" value="1"/>
</dbReference>
<dbReference type="InterPro" id="IPR052986">
    <property type="entry name" value="VLIG_GTPase"/>
</dbReference>
<evidence type="ECO:0000313" key="6">
    <source>
        <dbReference type="Proteomes" id="UP000507470"/>
    </source>
</evidence>